<proteinExistence type="predicted"/>
<name>A0AAD7IYB4_9AGAR</name>
<dbReference type="Proteomes" id="UP001215598">
    <property type="component" value="Unassembled WGS sequence"/>
</dbReference>
<feature type="region of interest" description="Disordered" evidence="1">
    <location>
        <begin position="152"/>
        <end position="206"/>
    </location>
</feature>
<evidence type="ECO:0000313" key="2">
    <source>
        <dbReference type="EMBL" id="KAJ7751087.1"/>
    </source>
</evidence>
<feature type="compositionally biased region" description="Basic and acidic residues" evidence="1">
    <location>
        <begin position="166"/>
        <end position="178"/>
    </location>
</feature>
<gene>
    <name evidence="2" type="ORF">B0H16DRAFT_1548840</name>
</gene>
<feature type="compositionally biased region" description="Polar residues" evidence="1">
    <location>
        <begin position="152"/>
        <end position="162"/>
    </location>
</feature>
<dbReference type="EMBL" id="JARKIB010000063">
    <property type="protein sequence ID" value="KAJ7751087.1"/>
    <property type="molecule type" value="Genomic_DNA"/>
</dbReference>
<reference evidence="2" key="1">
    <citation type="submission" date="2023-03" db="EMBL/GenBank/DDBJ databases">
        <title>Massive genome expansion in bonnet fungi (Mycena s.s.) driven by repeated elements and novel gene families across ecological guilds.</title>
        <authorList>
            <consortium name="Lawrence Berkeley National Laboratory"/>
            <person name="Harder C.B."/>
            <person name="Miyauchi S."/>
            <person name="Viragh M."/>
            <person name="Kuo A."/>
            <person name="Thoen E."/>
            <person name="Andreopoulos B."/>
            <person name="Lu D."/>
            <person name="Skrede I."/>
            <person name="Drula E."/>
            <person name="Henrissat B."/>
            <person name="Morin E."/>
            <person name="Kohler A."/>
            <person name="Barry K."/>
            <person name="LaButti K."/>
            <person name="Morin E."/>
            <person name="Salamov A."/>
            <person name="Lipzen A."/>
            <person name="Mereny Z."/>
            <person name="Hegedus B."/>
            <person name="Baldrian P."/>
            <person name="Stursova M."/>
            <person name="Weitz H."/>
            <person name="Taylor A."/>
            <person name="Grigoriev I.V."/>
            <person name="Nagy L.G."/>
            <person name="Martin F."/>
            <person name="Kauserud H."/>
        </authorList>
    </citation>
    <scope>NUCLEOTIDE SEQUENCE</scope>
    <source>
        <strain evidence="2">CBHHK182m</strain>
    </source>
</reference>
<dbReference type="AlphaFoldDB" id="A0AAD7IYB4"/>
<organism evidence="2 3">
    <name type="scientific">Mycena metata</name>
    <dbReference type="NCBI Taxonomy" id="1033252"/>
    <lineage>
        <taxon>Eukaryota</taxon>
        <taxon>Fungi</taxon>
        <taxon>Dikarya</taxon>
        <taxon>Basidiomycota</taxon>
        <taxon>Agaricomycotina</taxon>
        <taxon>Agaricomycetes</taxon>
        <taxon>Agaricomycetidae</taxon>
        <taxon>Agaricales</taxon>
        <taxon>Marasmiineae</taxon>
        <taxon>Mycenaceae</taxon>
        <taxon>Mycena</taxon>
    </lineage>
</organism>
<accession>A0AAD7IYB4</accession>
<comment type="caution">
    <text evidence="2">The sequence shown here is derived from an EMBL/GenBank/DDBJ whole genome shotgun (WGS) entry which is preliminary data.</text>
</comment>
<evidence type="ECO:0000256" key="1">
    <source>
        <dbReference type="SAM" id="MobiDB-lite"/>
    </source>
</evidence>
<sequence length="228" mass="24235">MCKLWKVHGALPAFGWDTRPAQGSSKRLVGGPAAELSRECSWALQDSGSTLLPFEEFVPHEYQLALAGAAPPGTRRRLPSLFSPSPSPAMGGKTWKQAQTLNGCPYVLGATPTVTGSTRELEFDSMLRAQGSTKILSLGAKRPPVAMARTQINDTHASSGESVETPGRDPQRDREKAAKRQSGARFRLPGGMIPGPSPGSGGRVRAGMAPAEYAAVEFEPRLAGGERR</sequence>
<evidence type="ECO:0000313" key="3">
    <source>
        <dbReference type="Proteomes" id="UP001215598"/>
    </source>
</evidence>
<keyword evidence="3" id="KW-1185">Reference proteome</keyword>
<protein>
    <submittedName>
        <fullName evidence="2">Uncharacterized protein</fullName>
    </submittedName>
</protein>